<feature type="active site" description="Charge relay system" evidence="8">
    <location>
        <position position="228"/>
    </location>
</feature>
<dbReference type="EMBL" id="MDKC01000005">
    <property type="protein sequence ID" value="ODG92832.1"/>
    <property type="molecule type" value="Genomic_DNA"/>
</dbReference>
<dbReference type="InterPro" id="IPR016134">
    <property type="entry name" value="Dockerin_dom"/>
</dbReference>
<dbReference type="Pfam" id="PF02225">
    <property type="entry name" value="PA"/>
    <property type="match status" value="1"/>
</dbReference>
<dbReference type="Gene3D" id="3.50.30.30">
    <property type="match status" value="1"/>
</dbReference>
<comment type="caution">
    <text evidence="12">The sequence shown here is derived from an EMBL/GenBank/DDBJ whole genome shotgun (WGS) entry which is preliminary data.</text>
</comment>
<dbReference type="InterPro" id="IPR022398">
    <property type="entry name" value="Peptidase_S8_His-AS"/>
</dbReference>
<evidence type="ECO:0000256" key="8">
    <source>
        <dbReference type="PROSITE-ProRule" id="PRU01240"/>
    </source>
</evidence>
<dbReference type="Pfam" id="PF05922">
    <property type="entry name" value="Inhibitor_I9"/>
    <property type="match status" value="1"/>
</dbReference>
<feature type="signal peptide" evidence="10">
    <location>
        <begin position="1"/>
        <end position="26"/>
    </location>
</feature>
<keyword evidence="2" id="KW-0134">Cell wall</keyword>
<dbReference type="InterPro" id="IPR013783">
    <property type="entry name" value="Ig-like_fold"/>
</dbReference>
<proteinExistence type="inferred from homology"/>
<gene>
    <name evidence="12" type="ORF">BED47_18115</name>
</gene>
<keyword evidence="7 8" id="KW-0720">Serine protease</keyword>
<evidence type="ECO:0000256" key="3">
    <source>
        <dbReference type="ARBA" id="ARBA00022525"/>
    </source>
</evidence>
<evidence type="ECO:0000313" key="12">
    <source>
        <dbReference type="EMBL" id="ODG92832.1"/>
    </source>
</evidence>
<comment type="similarity">
    <text evidence="1 8 9">Belongs to the peptidase S8 family.</text>
</comment>
<dbReference type="SUPFAM" id="SSF52743">
    <property type="entry name" value="Subtilisin-like"/>
    <property type="match status" value="1"/>
</dbReference>
<dbReference type="PANTHER" id="PTHR43806">
    <property type="entry name" value="PEPTIDASE S8"/>
    <property type="match status" value="1"/>
</dbReference>
<keyword evidence="3" id="KW-0964">Secreted</keyword>
<dbReference type="PROSITE" id="PS51892">
    <property type="entry name" value="SUBTILASE"/>
    <property type="match status" value="1"/>
</dbReference>
<accession>A0ABX2ZWB4</accession>
<evidence type="ECO:0000256" key="2">
    <source>
        <dbReference type="ARBA" id="ARBA00022512"/>
    </source>
</evidence>
<dbReference type="PROSITE" id="PS51766">
    <property type="entry name" value="DOCKERIN"/>
    <property type="match status" value="1"/>
</dbReference>
<evidence type="ECO:0000256" key="10">
    <source>
        <dbReference type="SAM" id="SignalP"/>
    </source>
</evidence>
<dbReference type="Gene3D" id="3.40.50.200">
    <property type="entry name" value="Peptidase S8/S53 domain"/>
    <property type="match status" value="1"/>
</dbReference>
<dbReference type="Gene3D" id="3.30.70.80">
    <property type="entry name" value="Peptidase S8 propeptide/proteinase inhibitor I9"/>
    <property type="match status" value="1"/>
</dbReference>
<dbReference type="InterPro" id="IPR046450">
    <property type="entry name" value="PA_dom_sf"/>
</dbReference>
<dbReference type="InterPro" id="IPR023827">
    <property type="entry name" value="Peptidase_S8_Asp-AS"/>
</dbReference>
<reference evidence="12 13" key="1">
    <citation type="submission" date="2016-07" db="EMBL/GenBank/DDBJ databases">
        <authorList>
            <person name="Townsley L."/>
            <person name="Shank E.A."/>
        </authorList>
    </citation>
    <scope>NUCLEOTIDE SEQUENCE [LARGE SCALE GENOMIC DNA]</scope>
    <source>
        <strain evidence="12 13">CH01</strain>
    </source>
</reference>
<evidence type="ECO:0000256" key="9">
    <source>
        <dbReference type="RuleBase" id="RU003355"/>
    </source>
</evidence>
<dbReference type="CDD" id="cd14254">
    <property type="entry name" value="Dockerin_II"/>
    <property type="match status" value="1"/>
</dbReference>
<dbReference type="PANTHER" id="PTHR43806:SF65">
    <property type="entry name" value="SERINE PROTEASE APRX"/>
    <property type="match status" value="1"/>
</dbReference>
<organism evidence="12 13">
    <name type="scientific">Gottfriedia luciferensis</name>
    <dbReference type="NCBI Taxonomy" id="178774"/>
    <lineage>
        <taxon>Bacteria</taxon>
        <taxon>Bacillati</taxon>
        <taxon>Bacillota</taxon>
        <taxon>Bacilli</taxon>
        <taxon>Bacillales</taxon>
        <taxon>Bacillaceae</taxon>
        <taxon>Gottfriedia</taxon>
    </lineage>
</organism>
<dbReference type="Pfam" id="PF00082">
    <property type="entry name" value="Peptidase_S8"/>
    <property type="match status" value="1"/>
</dbReference>
<dbReference type="PROSITE" id="PS00137">
    <property type="entry name" value="SUBTILASE_HIS"/>
    <property type="match status" value="1"/>
</dbReference>
<feature type="active site" description="Charge relay system" evidence="8">
    <location>
        <position position="604"/>
    </location>
</feature>
<evidence type="ECO:0000256" key="7">
    <source>
        <dbReference type="ARBA" id="ARBA00022825"/>
    </source>
</evidence>
<dbReference type="Gene3D" id="2.60.40.4130">
    <property type="match status" value="1"/>
</dbReference>
<keyword evidence="4 8" id="KW-0645">Protease</keyword>
<dbReference type="SUPFAM" id="SSF63446">
    <property type="entry name" value="Type I dockerin domain"/>
    <property type="match status" value="1"/>
</dbReference>
<evidence type="ECO:0000259" key="11">
    <source>
        <dbReference type="PROSITE" id="PS51766"/>
    </source>
</evidence>
<dbReference type="InterPro" id="IPR050131">
    <property type="entry name" value="Peptidase_S8_subtilisin-like"/>
</dbReference>
<dbReference type="PROSITE" id="PS00138">
    <property type="entry name" value="SUBTILASE_SER"/>
    <property type="match status" value="1"/>
</dbReference>
<evidence type="ECO:0000256" key="4">
    <source>
        <dbReference type="ARBA" id="ARBA00022670"/>
    </source>
</evidence>
<evidence type="ECO:0000256" key="6">
    <source>
        <dbReference type="ARBA" id="ARBA00022801"/>
    </source>
</evidence>
<dbReference type="InterPro" id="IPR015500">
    <property type="entry name" value="Peptidase_S8_subtilisin-rel"/>
</dbReference>
<evidence type="ECO:0000313" key="13">
    <source>
        <dbReference type="Proteomes" id="UP000094580"/>
    </source>
</evidence>
<protein>
    <recommendedName>
        <fullName evidence="11">Dockerin domain-containing protein</fullName>
    </recommendedName>
</protein>
<dbReference type="InterPro" id="IPR002105">
    <property type="entry name" value="Dockerin_1_rpt"/>
</dbReference>
<dbReference type="InterPro" id="IPR037045">
    <property type="entry name" value="S8pro/Inhibitor_I9_sf"/>
</dbReference>
<dbReference type="InterPro" id="IPR000209">
    <property type="entry name" value="Peptidase_S8/S53_dom"/>
</dbReference>
<dbReference type="Gene3D" id="2.60.40.10">
    <property type="entry name" value="Immunoglobulins"/>
    <property type="match status" value="1"/>
</dbReference>
<dbReference type="Proteomes" id="UP000094580">
    <property type="component" value="Unassembled WGS sequence"/>
</dbReference>
<dbReference type="InterPro" id="IPR036852">
    <property type="entry name" value="Peptidase_S8/S53_dom_sf"/>
</dbReference>
<feature type="chain" id="PRO_5045107379" description="Dockerin domain-containing protein" evidence="10">
    <location>
        <begin position="27"/>
        <end position="1381"/>
    </location>
</feature>
<evidence type="ECO:0000256" key="5">
    <source>
        <dbReference type="ARBA" id="ARBA00022729"/>
    </source>
</evidence>
<dbReference type="InterPro" id="IPR010259">
    <property type="entry name" value="S8pro/Inhibitor_I9"/>
</dbReference>
<dbReference type="SUPFAM" id="SSF52025">
    <property type="entry name" value="PA domain"/>
    <property type="match status" value="1"/>
</dbReference>
<keyword evidence="13" id="KW-1185">Reference proteome</keyword>
<sequence length="1381" mass="149047">MRKLAPNSKMSKSFAAIALSSSVVLAPLGPVTNVTKAESLSKAETILANLSPAQRQALEKLSTNDQSGLFLDSNVNLESSSKVSVIVQFKNKPQKAAVLEAAVKGESLSNEQAKANVELDHSTFKKDLAANFKTKSEGSFKIKRQYKDAFNGVALEVPANKVKDLLKSDAVQAIYSDSTVKVEEPTSEAQPSKEAQGQGMAAERSYLNIDKLHDEGYTGKGVKVAVLDTGVDYNHPDIKDAFKGGYDFVDNDNDPMETTYADWIKAGKPGGSTGAASYVTEHGTHVSGMIVGQGKNNSNYATTGIAPDADLYVYRVLGPGGSGTTENIIAAIDQAVADGMDVMNLSLGANYNDPLFPEAIAINNAVLSGVTAVVAAGNSGNGMYTVGSPGGAALALTVGASDVPSQIPTMKGHLDTANSDMRLLAKNFSDDISTLLSNTYDIVNIPGIGQASNYNNLNVTGKVVLVARGTSTINDKILQAKLKGAAAILIYNNNPDEGYLPYYLGEGTDFIPSFNLTNADGLALQQKITSGNTKFSFSDLGQLSTKGDNLADFSSRGPTRVNYEIKPEITAPGVSVLSTVPGFIHSPNDPTNYQYAYERMSGTSMATPFTTGVATLLKQANPDLQPEDIKSILMNTADSLSQPYSVFEEGAGRINPYNAIHSTIEIKVKESTPTIINGEVEQINIDTGALSFGNKAYNGSDLSDTRTVTLLNRGEKTKTFNIQVNYQSNIRGSKVAVANGVTVQAPTSVTLKGVSQKKLNIALNIPKTADKGIYEGYVVFTNKDNPIETYRIPFGVHYVEQGFQSLNLSRQSISTDRNNLSAPLYSPYLTANFTLKSHMRYIYAVLTDATTGEDLGISNAFDGVAYNEGVQYNIQPFMGYYYPFTTDSSSPFDNKPVKAKEGHYKMKLIGYDDNDKAFTIAQDLFVDNTMPNQFDVQVQGEKPGNPFIEYKPEQKTIPITASINDKIVDQMKAIGLKADQSQNYIGYYYNSFYLTGKLSLDENGKAKDEIAMQPNLSVLNVRFAGVDQATNFNGMKQYLFVKEGTPYVYGQANVATRLNQVNAQVGDKITVTLTANNLAKLQKANYNFTTSTLDTNIVNIALNPEAKKLGGQLNVTTTNLSSTTVKSNVDVTFDGTQDVSGDIPMVDVTIKIPELNDVYNYSSFYSVNSTFTSVDNVVTKPLTAIVPINILSNTSSVIGYIHPESFNNADGTLKYIDYTKLGANVTVVDSKGKKYTGTMDSRGQFTIGGLPVTKDAFTVVTDIPGHFTTYGKFDTAYNTIDGFIYGYKLRLGTETVDTATAGDINKDNVIDINDALAIETYWGTNKRSADINFDGTVDAKDFAYVEKNYLLQSTAVDNAPKPAKKYKGKTLADIKIELGIQ</sequence>
<evidence type="ECO:0000256" key="1">
    <source>
        <dbReference type="ARBA" id="ARBA00011073"/>
    </source>
</evidence>
<dbReference type="CDD" id="cd07474">
    <property type="entry name" value="Peptidases_S8_subtilisin_Vpr-like"/>
    <property type="match status" value="1"/>
</dbReference>
<keyword evidence="6 8" id="KW-0378">Hydrolase</keyword>
<dbReference type="CDD" id="cd02133">
    <property type="entry name" value="PA_C5a_like"/>
    <property type="match status" value="1"/>
</dbReference>
<name>A0ABX2ZWB4_9BACI</name>
<dbReference type="InterPro" id="IPR036439">
    <property type="entry name" value="Dockerin_dom_sf"/>
</dbReference>
<dbReference type="InterPro" id="IPR034213">
    <property type="entry name" value="S8_Vpr-like"/>
</dbReference>
<dbReference type="PRINTS" id="PR00723">
    <property type="entry name" value="SUBTILISIN"/>
</dbReference>
<feature type="domain" description="Dockerin" evidence="11">
    <location>
        <begin position="1297"/>
        <end position="1361"/>
    </location>
</feature>
<dbReference type="InterPro" id="IPR003137">
    <property type="entry name" value="PA_domain"/>
</dbReference>
<dbReference type="RefSeq" id="WP_069033030.1">
    <property type="nucleotide sequence ID" value="NZ_MDKC01000005.1"/>
</dbReference>
<feature type="active site" description="Charge relay system" evidence="8">
    <location>
        <position position="282"/>
    </location>
</feature>
<dbReference type="Pfam" id="PF00404">
    <property type="entry name" value="Dockerin_1"/>
    <property type="match status" value="1"/>
</dbReference>
<keyword evidence="5 10" id="KW-0732">Signal</keyword>
<dbReference type="InterPro" id="IPR023828">
    <property type="entry name" value="Peptidase_S8_Ser-AS"/>
</dbReference>
<dbReference type="PROSITE" id="PS00136">
    <property type="entry name" value="SUBTILASE_ASP"/>
    <property type="match status" value="1"/>
</dbReference>